<dbReference type="EMBL" id="JACOFX010000019">
    <property type="protein sequence ID" value="MBC3910774.1"/>
    <property type="molecule type" value="Genomic_DNA"/>
</dbReference>
<evidence type="ECO:0000256" key="2">
    <source>
        <dbReference type="SAM" id="Phobius"/>
    </source>
</evidence>
<keyword evidence="2" id="KW-0472">Membrane</keyword>
<feature type="region of interest" description="Disordered" evidence="1">
    <location>
        <begin position="83"/>
        <end position="103"/>
    </location>
</feature>
<reference evidence="3 4" key="1">
    <citation type="submission" date="2020-08" db="EMBL/GenBank/DDBJ databases">
        <title>Novel species isolated from subtropical streams in China.</title>
        <authorList>
            <person name="Lu H."/>
        </authorList>
    </citation>
    <scope>NUCLEOTIDE SEQUENCE [LARGE SCALE GENOMIC DNA]</scope>
    <source>
        <strain evidence="3 4">NL8W</strain>
    </source>
</reference>
<evidence type="ECO:0000256" key="1">
    <source>
        <dbReference type="SAM" id="MobiDB-lite"/>
    </source>
</evidence>
<evidence type="ECO:0000313" key="4">
    <source>
        <dbReference type="Proteomes" id="UP000646911"/>
    </source>
</evidence>
<name>A0ABR6ZGC0_9BURK</name>
<keyword evidence="4" id="KW-1185">Reference proteome</keyword>
<protein>
    <submittedName>
        <fullName evidence="3">Uncharacterized protein</fullName>
    </submittedName>
</protein>
<dbReference type="RefSeq" id="WP_186956348.1">
    <property type="nucleotide sequence ID" value="NZ_JACOFX010000019.1"/>
</dbReference>
<keyword evidence="2" id="KW-0812">Transmembrane</keyword>
<dbReference type="Proteomes" id="UP000646911">
    <property type="component" value="Unassembled WGS sequence"/>
</dbReference>
<organism evidence="3 4">
    <name type="scientific">Undibacterium umbellatum</name>
    <dbReference type="NCBI Taxonomy" id="2762300"/>
    <lineage>
        <taxon>Bacteria</taxon>
        <taxon>Pseudomonadati</taxon>
        <taxon>Pseudomonadota</taxon>
        <taxon>Betaproteobacteria</taxon>
        <taxon>Burkholderiales</taxon>
        <taxon>Oxalobacteraceae</taxon>
        <taxon>Undibacterium</taxon>
    </lineage>
</organism>
<evidence type="ECO:0000313" key="3">
    <source>
        <dbReference type="EMBL" id="MBC3910774.1"/>
    </source>
</evidence>
<keyword evidence="2" id="KW-1133">Transmembrane helix</keyword>
<accession>A0ABR6ZGC0</accession>
<feature type="transmembrane region" description="Helical" evidence="2">
    <location>
        <begin position="34"/>
        <end position="55"/>
    </location>
</feature>
<sequence>MVYAASSFFILGLLLLGARMYAPAGNSKHDFLQYAGMGALFMILLSCVLVAYTGVSGGNKEMPVALSGDFGLSGASAANRGAQTVDRSSLGGNPPDFPNKNSVAAPTASVQNPFGQQDAASGVPSVFSLAQSSQICAGFSDIAMGALLAGSNGEAYAPYEEKARRLSEQVMRLPFVREAGTKPMQNISNLFATLIEDQYYISPQNRAVQLGLIGKVDKKLALDAMNQVCELKILEIRSK</sequence>
<comment type="caution">
    <text evidence="3">The sequence shown here is derived from an EMBL/GenBank/DDBJ whole genome shotgun (WGS) entry which is preliminary data.</text>
</comment>
<gene>
    <name evidence="3" type="ORF">H8L47_24700</name>
</gene>
<proteinExistence type="predicted"/>